<dbReference type="InterPro" id="IPR005546">
    <property type="entry name" value="Autotransporte_beta"/>
</dbReference>
<reference evidence="2" key="1">
    <citation type="submission" date="2019-02" db="EMBL/GenBank/DDBJ databases">
        <authorList>
            <person name="Gruber-Vodicka R. H."/>
            <person name="Seah K. B. B."/>
        </authorList>
    </citation>
    <scope>NUCLEOTIDE SEQUENCE</scope>
    <source>
        <strain evidence="2">BECK_BZ126</strain>
    </source>
</reference>
<gene>
    <name evidence="2" type="ORF">BECKTC1821F_GA0114240_102528</name>
</gene>
<dbReference type="Pfam" id="PF03797">
    <property type="entry name" value="Autotransporter"/>
    <property type="match status" value="1"/>
</dbReference>
<protein>
    <submittedName>
        <fullName evidence="2">Outer membrane autotransporter barrel domain-containing protein</fullName>
    </submittedName>
</protein>
<dbReference type="SUPFAM" id="SSF103515">
    <property type="entry name" value="Autotransporter"/>
    <property type="match status" value="1"/>
</dbReference>
<proteinExistence type="predicted"/>
<evidence type="ECO:0000259" key="1">
    <source>
        <dbReference type="PROSITE" id="PS51208"/>
    </source>
</evidence>
<dbReference type="Gene3D" id="2.40.128.130">
    <property type="entry name" value="Autotransporter beta-domain"/>
    <property type="match status" value="1"/>
</dbReference>
<evidence type="ECO:0000313" key="2">
    <source>
        <dbReference type="EMBL" id="VFK58628.1"/>
    </source>
</evidence>
<sequence>MLHSIADTISSRMDFTRFRKFRTSDSDPTGFSSGDGAGMASNSWIRTFGNWINQDTENGIAGYNADLYGFTAGMDTEVNENIRLGAAFGYSNADVDGKGTNNAKADVDHYQISVYGDYTDKRFYVEGMLGYAHNNNDTSDLDTANVARRAKYDSDQYMASIGMGIPIYMGDEIPPREA</sequence>
<dbReference type="InterPro" id="IPR006315">
    <property type="entry name" value="OM_autotransptr_brl_dom"/>
</dbReference>
<dbReference type="PROSITE" id="PS51208">
    <property type="entry name" value="AUTOTRANSPORTER"/>
    <property type="match status" value="1"/>
</dbReference>
<dbReference type="AlphaFoldDB" id="A0A450ZXY7"/>
<dbReference type="InterPro" id="IPR036709">
    <property type="entry name" value="Autotransporte_beta_dom_sf"/>
</dbReference>
<name>A0A450ZXY7_9GAMM</name>
<dbReference type="EMBL" id="CAADFW010000025">
    <property type="protein sequence ID" value="VFK58628.1"/>
    <property type="molecule type" value="Genomic_DNA"/>
</dbReference>
<feature type="domain" description="Autotransporter" evidence="1">
    <location>
        <begin position="36"/>
        <end position="178"/>
    </location>
</feature>
<dbReference type="GO" id="GO:0019867">
    <property type="term" value="C:outer membrane"/>
    <property type="evidence" value="ECO:0007669"/>
    <property type="project" value="InterPro"/>
</dbReference>
<dbReference type="NCBIfam" id="TIGR01414">
    <property type="entry name" value="autotrans_barl"/>
    <property type="match status" value="1"/>
</dbReference>
<accession>A0A450ZXY7</accession>
<organism evidence="2">
    <name type="scientific">Candidatus Kentrum sp. TC</name>
    <dbReference type="NCBI Taxonomy" id="2126339"/>
    <lineage>
        <taxon>Bacteria</taxon>
        <taxon>Pseudomonadati</taxon>
        <taxon>Pseudomonadota</taxon>
        <taxon>Gammaproteobacteria</taxon>
        <taxon>Candidatus Kentrum</taxon>
    </lineage>
</organism>